<evidence type="ECO:0000256" key="4">
    <source>
        <dbReference type="RuleBase" id="RU000408"/>
    </source>
</evidence>
<keyword evidence="3" id="KW-0963">Cytoplasm</keyword>
<comment type="caution">
    <text evidence="6">The sequence shown here is derived from an EMBL/GenBank/DDBJ whole genome shotgun (WGS) entry which is preliminary data.</text>
</comment>
<name>A0A226X5I8_CABSO</name>
<dbReference type="PROSITE" id="PS51857">
    <property type="entry name" value="CSD_2"/>
    <property type="match status" value="1"/>
</dbReference>
<evidence type="ECO:0000256" key="2">
    <source>
        <dbReference type="ARBA" id="ARBA00022332"/>
    </source>
</evidence>
<evidence type="ECO:0000256" key="1">
    <source>
        <dbReference type="ARBA" id="ARBA00004496"/>
    </source>
</evidence>
<dbReference type="GO" id="GO:0003676">
    <property type="term" value="F:nucleic acid binding"/>
    <property type="evidence" value="ECO:0007669"/>
    <property type="project" value="InterPro"/>
</dbReference>
<evidence type="ECO:0000313" key="6">
    <source>
        <dbReference type="EMBL" id="OXC78260.1"/>
    </source>
</evidence>
<organism evidence="6 7">
    <name type="scientific">Caballeronia sordidicola</name>
    <name type="common">Burkholderia sordidicola</name>
    <dbReference type="NCBI Taxonomy" id="196367"/>
    <lineage>
        <taxon>Bacteria</taxon>
        <taxon>Pseudomonadati</taxon>
        <taxon>Pseudomonadota</taxon>
        <taxon>Betaproteobacteria</taxon>
        <taxon>Burkholderiales</taxon>
        <taxon>Burkholderiaceae</taxon>
        <taxon>Caballeronia</taxon>
    </lineage>
</organism>
<gene>
    <name evidence="6" type="ORF">BSU04_12825</name>
</gene>
<dbReference type="InterPro" id="IPR012340">
    <property type="entry name" value="NA-bd_OB-fold"/>
</dbReference>
<dbReference type="Gene3D" id="2.40.50.140">
    <property type="entry name" value="Nucleic acid-binding proteins"/>
    <property type="match status" value="1"/>
</dbReference>
<dbReference type="PRINTS" id="PR00050">
    <property type="entry name" value="COLDSHOCK"/>
</dbReference>
<feature type="domain" description="CSD" evidence="5">
    <location>
        <begin position="30"/>
        <end position="95"/>
    </location>
</feature>
<reference evidence="7" key="1">
    <citation type="submission" date="2017-01" db="EMBL/GenBank/DDBJ databases">
        <title>Genome Analysis of Deinococcus marmoris KOPRI26562.</title>
        <authorList>
            <person name="Kim J.H."/>
            <person name="Oh H.-M."/>
        </authorList>
    </citation>
    <scope>NUCLEOTIDE SEQUENCE [LARGE SCALE GENOMIC DNA]</scope>
    <source>
        <strain evidence="7">PAMC 26633</strain>
    </source>
</reference>
<accession>A0A226X5I8</accession>
<sequence length="96" mass="10276">MNNGSLWQSTARSRGAIADLSAQLSTGKSMATGTVKWFNDAKGFGFISPDDGGEDLFAHFSEIRSEGFKSLAEGQKVTFEVKMGQKGKQASNIQPS</sequence>
<dbReference type="GO" id="GO:0005829">
    <property type="term" value="C:cytosol"/>
    <property type="evidence" value="ECO:0007669"/>
    <property type="project" value="UniProtKB-ARBA"/>
</dbReference>
<dbReference type="Pfam" id="PF00313">
    <property type="entry name" value="CSD"/>
    <property type="match status" value="1"/>
</dbReference>
<dbReference type="PANTHER" id="PTHR46565:SF20">
    <property type="entry name" value="COLD SHOCK DOMAIN-CONTAINING PROTEIN 4"/>
    <property type="match status" value="1"/>
</dbReference>
<dbReference type="PANTHER" id="PTHR46565">
    <property type="entry name" value="COLD SHOCK DOMAIN PROTEIN 2"/>
    <property type="match status" value="1"/>
</dbReference>
<dbReference type="FunFam" id="2.40.50.140:FF:000006">
    <property type="entry name" value="Cold shock protein CspC"/>
    <property type="match status" value="1"/>
</dbReference>
<dbReference type="PROSITE" id="PS00352">
    <property type="entry name" value="CSD_1"/>
    <property type="match status" value="1"/>
</dbReference>
<dbReference type="InterPro" id="IPR019844">
    <property type="entry name" value="CSD_CS"/>
</dbReference>
<evidence type="ECO:0000256" key="3">
    <source>
        <dbReference type="ARBA" id="ARBA00022490"/>
    </source>
</evidence>
<dbReference type="Proteomes" id="UP000214720">
    <property type="component" value="Unassembled WGS sequence"/>
</dbReference>
<evidence type="ECO:0000313" key="7">
    <source>
        <dbReference type="Proteomes" id="UP000214720"/>
    </source>
</evidence>
<dbReference type="SMART" id="SM00357">
    <property type="entry name" value="CSP"/>
    <property type="match status" value="1"/>
</dbReference>
<dbReference type="SUPFAM" id="SSF50249">
    <property type="entry name" value="Nucleic acid-binding proteins"/>
    <property type="match status" value="1"/>
</dbReference>
<proteinExistence type="predicted"/>
<comment type="subcellular location">
    <subcellularLocation>
        <location evidence="1 4">Cytoplasm</location>
    </subcellularLocation>
</comment>
<dbReference type="EMBL" id="MTHB01000072">
    <property type="protein sequence ID" value="OXC78260.1"/>
    <property type="molecule type" value="Genomic_DNA"/>
</dbReference>
<protein>
    <recommendedName>
        <fullName evidence="2">Cold shock-like protein CspA</fullName>
    </recommendedName>
</protein>
<dbReference type="InterPro" id="IPR011129">
    <property type="entry name" value="CSD"/>
</dbReference>
<evidence type="ECO:0000259" key="5">
    <source>
        <dbReference type="PROSITE" id="PS51857"/>
    </source>
</evidence>
<dbReference type="InterPro" id="IPR002059">
    <property type="entry name" value="CSP_DNA-bd"/>
</dbReference>
<dbReference type="CDD" id="cd04458">
    <property type="entry name" value="CSP_CDS"/>
    <property type="match status" value="1"/>
</dbReference>
<dbReference type="AlphaFoldDB" id="A0A226X5I8"/>